<gene>
    <name evidence="1" type="ORF">pipiens_012978</name>
</gene>
<sequence length="67" mass="7527">MAPKKDEEQWLLRNVIFVGDVHSPSDKASFYAIPNSLPFEGTQLLAETFRKQIHDSYSTGSSCSTFC</sequence>
<evidence type="ECO:0000313" key="1">
    <source>
        <dbReference type="EMBL" id="KAL1384674.1"/>
    </source>
</evidence>
<keyword evidence="2" id="KW-1185">Reference proteome</keyword>
<dbReference type="AlphaFoldDB" id="A0ABD1D058"/>
<dbReference type="Proteomes" id="UP001562425">
    <property type="component" value="Unassembled WGS sequence"/>
</dbReference>
<name>A0ABD1D058_CULPP</name>
<reference evidence="1 2" key="1">
    <citation type="submission" date="2024-05" db="EMBL/GenBank/DDBJ databases">
        <title>Culex pipiens pipiens assembly and annotation.</title>
        <authorList>
            <person name="Alout H."/>
            <person name="Durand T."/>
        </authorList>
    </citation>
    <scope>NUCLEOTIDE SEQUENCE [LARGE SCALE GENOMIC DNA]</scope>
    <source>
        <strain evidence="1">HA-2024</strain>
        <tissue evidence="1">Whole body</tissue>
    </source>
</reference>
<evidence type="ECO:0000313" key="2">
    <source>
        <dbReference type="Proteomes" id="UP001562425"/>
    </source>
</evidence>
<comment type="caution">
    <text evidence="1">The sequence shown here is derived from an EMBL/GenBank/DDBJ whole genome shotgun (WGS) entry which is preliminary data.</text>
</comment>
<protein>
    <submittedName>
        <fullName evidence="1">Uncharacterized protein</fullName>
    </submittedName>
</protein>
<organism evidence="1 2">
    <name type="scientific">Culex pipiens pipiens</name>
    <name type="common">Northern house mosquito</name>
    <dbReference type="NCBI Taxonomy" id="38569"/>
    <lineage>
        <taxon>Eukaryota</taxon>
        <taxon>Metazoa</taxon>
        <taxon>Ecdysozoa</taxon>
        <taxon>Arthropoda</taxon>
        <taxon>Hexapoda</taxon>
        <taxon>Insecta</taxon>
        <taxon>Pterygota</taxon>
        <taxon>Neoptera</taxon>
        <taxon>Endopterygota</taxon>
        <taxon>Diptera</taxon>
        <taxon>Nematocera</taxon>
        <taxon>Culicoidea</taxon>
        <taxon>Culicidae</taxon>
        <taxon>Culicinae</taxon>
        <taxon>Culicini</taxon>
        <taxon>Culex</taxon>
        <taxon>Culex</taxon>
    </lineage>
</organism>
<proteinExistence type="predicted"/>
<dbReference type="EMBL" id="JBEHCU010008319">
    <property type="protein sequence ID" value="KAL1384674.1"/>
    <property type="molecule type" value="Genomic_DNA"/>
</dbReference>
<accession>A0ABD1D058</accession>